<protein>
    <submittedName>
        <fullName evidence="2">(rape) hypothetical protein</fullName>
    </submittedName>
</protein>
<evidence type="ECO:0000256" key="1">
    <source>
        <dbReference type="SAM" id="MobiDB-lite"/>
    </source>
</evidence>
<organism evidence="2">
    <name type="scientific">Brassica napus</name>
    <name type="common">Rape</name>
    <dbReference type="NCBI Taxonomy" id="3708"/>
    <lineage>
        <taxon>Eukaryota</taxon>
        <taxon>Viridiplantae</taxon>
        <taxon>Streptophyta</taxon>
        <taxon>Embryophyta</taxon>
        <taxon>Tracheophyta</taxon>
        <taxon>Spermatophyta</taxon>
        <taxon>Magnoliopsida</taxon>
        <taxon>eudicotyledons</taxon>
        <taxon>Gunneridae</taxon>
        <taxon>Pentapetalae</taxon>
        <taxon>rosids</taxon>
        <taxon>malvids</taxon>
        <taxon>Brassicales</taxon>
        <taxon>Brassicaceae</taxon>
        <taxon>Brassiceae</taxon>
        <taxon>Brassica</taxon>
    </lineage>
</organism>
<feature type="region of interest" description="Disordered" evidence="1">
    <location>
        <begin position="20"/>
        <end position="62"/>
    </location>
</feature>
<dbReference type="EMBL" id="HG994369">
    <property type="protein sequence ID" value="CAF1925699.1"/>
    <property type="molecule type" value="Genomic_DNA"/>
</dbReference>
<dbReference type="AlphaFoldDB" id="A0A816KT97"/>
<feature type="compositionally biased region" description="Basic and acidic residues" evidence="1">
    <location>
        <begin position="20"/>
        <end position="36"/>
    </location>
</feature>
<feature type="compositionally biased region" description="Basic and acidic residues" evidence="1">
    <location>
        <begin position="46"/>
        <end position="56"/>
    </location>
</feature>
<evidence type="ECO:0000313" key="2">
    <source>
        <dbReference type="EMBL" id="CAF1925699.1"/>
    </source>
</evidence>
<dbReference type="Proteomes" id="UP001295469">
    <property type="component" value="Chromosome C05"/>
</dbReference>
<sequence length="62" mass="7306">MRHRSRDRTCYAARAVHAGERARVHAGERARKPRAESHRKRSFLIDSDKQKPHHQSEYTISI</sequence>
<reference evidence="2" key="1">
    <citation type="submission" date="2021-01" db="EMBL/GenBank/DDBJ databases">
        <authorList>
            <consortium name="Genoscope - CEA"/>
            <person name="William W."/>
        </authorList>
    </citation>
    <scope>NUCLEOTIDE SEQUENCE</scope>
</reference>
<proteinExistence type="predicted"/>
<name>A0A816KT97_BRANA</name>
<accession>A0A816KT97</accession>
<gene>
    <name evidence="2" type="ORF">DARMORV10_C05P12910.1</name>
</gene>